<evidence type="ECO:0000313" key="2">
    <source>
        <dbReference type="WBParaSite" id="TREG1_128110.1"/>
    </source>
</evidence>
<keyword evidence="1" id="KW-1185">Reference proteome</keyword>
<organism evidence="1 2">
    <name type="scientific">Trichobilharzia regenti</name>
    <name type="common">Nasal bird schistosome</name>
    <dbReference type="NCBI Taxonomy" id="157069"/>
    <lineage>
        <taxon>Eukaryota</taxon>
        <taxon>Metazoa</taxon>
        <taxon>Spiralia</taxon>
        <taxon>Lophotrochozoa</taxon>
        <taxon>Platyhelminthes</taxon>
        <taxon>Trematoda</taxon>
        <taxon>Digenea</taxon>
        <taxon>Strigeidida</taxon>
        <taxon>Schistosomatoidea</taxon>
        <taxon>Schistosomatidae</taxon>
        <taxon>Trichobilharzia</taxon>
    </lineage>
</organism>
<name>A0AA85IY49_TRIRE</name>
<evidence type="ECO:0000313" key="1">
    <source>
        <dbReference type="Proteomes" id="UP000050795"/>
    </source>
</evidence>
<proteinExistence type="predicted"/>
<dbReference type="InterPro" id="IPR029063">
    <property type="entry name" value="SAM-dependent_MTases_sf"/>
</dbReference>
<protein>
    <submittedName>
        <fullName evidence="2">Methyltransf_11 domain-containing protein</fullName>
    </submittedName>
</protein>
<dbReference type="AlphaFoldDB" id="A0AA85IY49"/>
<dbReference type="WBParaSite" id="TREG1_128110.1">
    <property type="protein sequence ID" value="TREG1_128110.1"/>
    <property type="gene ID" value="TREG1_128110"/>
</dbReference>
<reference evidence="2" key="2">
    <citation type="submission" date="2023-11" db="UniProtKB">
        <authorList>
            <consortium name="WormBaseParasite"/>
        </authorList>
    </citation>
    <scope>IDENTIFICATION</scope>
</reference>
<accession>A0AA85IY49</accession>
<dbReference type="Proteomes" id="UP000050795">
    <property type="component" value="Unassembled WGS sequence"/>
</dbReference>
<sequence>MRIICSAFLFNQFQKSSLCYYSSQVHIYPLTETTPLCLPERFDATFIAEHCRIFQTPFYSQSNNNGDKVAKKLRNICSSRRAELLYEKVLMNDTSHNNKELDVDHDDSRVRMKHQTRQEIQSALYDYALNHLLSLSVGKQTSGRIPFLLDLGCGCQSNVISHYASSVSPSSSSSVSSSPSNPTFIPICIDLFNTDLPFPSRDHISRRTPTSQVIQLLNCNLIRQYTLKSNQIIPLKDNSIDYIISISFLQWLCIQPYSLSAWKSIDFLLYEIVRLLDHRHGQCVLQFYPTNQLDVENICQAISRTIPKLIGCQLVCRPVVNRGMKIFLYLTPER</sequence>
<reference evidence="1" key="1">
    <citation type="submission" date="2022-06" db="EMBL/GenBank/DDBJ databases">
        <authorList>
            <person name="Berger JAMES D."/>
            <person name="Berger JAMES D."/>
        </authorList>
    </citation>
    <scope>NUCLEOTIDE SEQUENCE [LARGE SCALE GENOMIC DNA]</scope>
</reference>
<dbReference type="Gene3D" id="3.40.50.150">
    <property type="entry name" value="Vaccinia Virus protein VP39"/>
    <property type="match status" value="1"/>
</dbReference>